<dbReference type="Pfam" id="PF00475">
    <property type="entry name" value="IGPD"/>
    <property type="match status" value="1"/>
</dbReference>
<evidence type="ECO:0000256" key="3">
    <source>
        <dbReference type="ARBA" id="ARBA00022605"/>
    </source>
</evidence>
<dbReference type="SUPFAM" id="SSF54211">
    <property type="entry name" value="Ribosomal protein S5 domain 2-like"/>
    <property type="match status" value="2"/>
</dbReference>
<dbReference type="PANTHER" id="PTHR23133">
    <property type="entry name" value="IMIDAZOLEGLYCEROL-PHOSPHATE DEHYDRATASE HIS7"/>
    <property type="match status" value="1"/>
</dbReference>
<evidence type="ECO:0000256" key="4">
    <source>
        <dbReference type="ARBA" id="ARBA00023102"/>
    </source>
</evidence>
<dbReference type="PANTHER" id="PTHR23133:SF2">
    <property type="entry name" value="IMIDAZOLEGLYCEROL-PHOSPHATE DEHYDRATASE"/>
    <property type="match status" value="1"/>
</dbReference>
<sequence length="196" mass="21435">MRTASIQRDTLETQISLTIDLDGRGKSSVSTGCGFLDHMLTLFARHGRFDLTVSCNGDHQVDDHHTVEDVGICLGTAFREALGDLKGICRYGSTTLPMDETLILSAVDISGRSMLRYTASIPTEKVGTFDTELAEEFWTAFARCAGITLHIRQLDGTNSHHIIEGMFKSVARSLRAAVAIDQDFRDEIPSTKGVLG</sequence>
<dbReference type="InterPro" id="IPR000807">
    <property type="entry name" value="ImidazoleglycerolP_deHydtase"/>
</dbReference>
<evidence type="ECO:0000313" key="9">
    <source>
        <dbReference type="Proteomes" id="UP000824258"/>
    </source>
</evidence>
<keyword evidence="6" id="KW-0963">Cytoplasm</keyword>
<name>A0A9D1AB76_9FIRM</name>
<evidence type="ECO:0000256" key="5">
    <source>
        <dbReference type="ARBA" id="ARBA00023239"/>
    </source>
</evidence>
<reference evidence="8" key="2">
    <citation type="journal article" date="2021" name="PeerJ">
        <title>Extensive microbial diversity within the chicken gut microbiome revealed by metagenomics and culture.</title>
        <authorList>
            <person name="Gilroy R."/>
            <person name="Ravi A."/>
            <person name="Getino M."/>
            <person name="Pursley I."/>
            <person name="Horton D.L."/>
            <person name="Alikhan N.F."/>
            <person name="Baker D."/>
            <person name="Gharbi K."/>
            <person name="Hall N."/>
            <person name="Watson M."/>
            <person name="Adriaenssens E.M."/>
            <person name="Foster-Nyarko E."/>
            <person name="Jarju S."/>
            <person name="Secka A."/>
            <person name="Antonio M."/>
            <person name="Oren A."/>
            <person name="Chaudhuri R.R."/>
            <person name="La Ragione R."/>
            <person name="Hildebrand F."/>
            <person name="Pallen M.J."/>
        </authorList>
    </citation>
    <scope>NUCLEOTIDE SEQUENCE</scope>
    <source>
        <strain evidence="8">ChiHjej9B8-7071</strain>
    </source>
</reference>
<evidence type="ECO:0000313" key="8">
    <source>
        <dbReference type="EMBL" id="HIR10460.1"/>
    </source>
</evidence>
<dbReference type="EMBL" id="DVGD01000288">
    <property type="protein sequence ID" value="HIR10460.1"/>
    <property type="molecule type" value="Genomic_DNA"/>
</dbReference>
<dbReference type="GO" id="GO:0000105">
    <property type="term" value="P:L-histidine biosynthetic process"/>
    <property type="evidence" value="ECO:0007669"/>
    <property type="project" value="UniProtKB-UniRule"/>
</dbReference>
<comment type="catalytic activity">
    <reaction evidence="6 7">
        <text>D-erythro-1-(imidazol-4-yl)glycerol 3-phosphate = 3-(imidazol-4-yl)-2-oxopropyl phosphate + H2O</text>
        <dbReference type="Rhea" id="RHEA:11040"/>
        <dbReference type="ChEBI" id="CHEBI:15377"/>
        <dbReference type="ChEBI" id="CHEBI:57766"/>
        <dbReference type="ChEBI" id="CHEBI:58278"/>
        <dbReference type="EC" id="4.2.1.19"/>
    </reaction>
</comment>
<dbReference type="GO" id="GO:0004424">
    <property type="term" value="F:imidazoleglycerol-phosphate dehydratase activity"/>
    <property type="evidence" value="ECO:0007669"/>
    <property type="project" value="UniProtKB-UniRule"/>
</dbReference>
<dbReference type="Proteomes" id="UP000824258">
    <property type="component" value="Unassembled WGS sequence"/>
</dbReference>
<dbReference type="FunFam" id="3.30.230.40:FF:000001">
    <property type="entry name" value="Imidazoleglycerol-phosphate dehydratase HisB"/>
    <property type="match status" value="1"/>
</dbReference>
<proteinExistence type="inferred from homology"/>
<organism evidence="8 9">
    <name type="scientific">Candidatus Avoscillospira stercoripullorum</name>
    <dbReference type="NCBI Taxonomy" id="2840709"/>
    <lineage>
        <taxon>Bacteria</taxon>
        <taxon>Bacillati</taxon>
        <taxon>Bacillota</taxon>
        <taxon>Clostridia</taxon>
        <taxon>Eubacteriales</taxon>
        <taxon>Oscillospiraceae</taxon>
        <taxon>Oscillospiraceae incertae sedis</taxon>
        <taxon>Candidatus Avoscillospira</taxon>
    </lineage>
</organism>
<dbReference type="AlphaFoldDB" id="A0A9D1AB76"/>
<protein>
    <recommendedName>
        <fullName evidence="2 6">Imidazoleglycerol-phosphate dehydratase</fullName>
        <shortName evidence="6">IGPD</shortName>
        <ecNumber evidence="6 7">4.2.1.19</ecNumber>
    </recommendedName>
</protein>
<evidence type="ECO:0000256" key="7">
    <source>
        <dbReference type="RuleBase" id="RU000599"/>
    </source>
</evidence>
<comment type="caution">
    <text evidence="8">The sequence shown here is derived from an EMBL/GenBank/DDBJ whole genome shotgun (WGS) entry which is preliminary data.</text>
</comment>
<gene>
    <name evidence="6 8" type="primary">hisB</name>
    <name evidence="8" type="ORF">IAA70_08650</name>
</gene>
<dbReference type="PROSITE" id="PS00954">
    <property type="entry name" value="IGP_DEHYDRATASE_1"/>
    <property type="match status" value="1"/>
</dbReference>
<evidence type="ECO:0000256" key="6">
    <source>
        <dbReference type="HAMAP-Rule" id="MF_00076"/>
    </source>
</evidence>
<dbReference type="InterPro" id="IPR020565">
    <property type="entry name" value="ImidazoleglycerP_deHydtase_CS"/>
</dbReference>
<dbReference type="InterPro" id="IPR020568">
    <property type="entry name" value="Ribosomal_Su5_D2-typ_SF"/>
</dbReference>
<comment type="pathway">
    <text evidence="1 6 7">Amino-acid biosynthesis; L-histidine biosynthesis; L-histidine from 5-phospho-alpha-D-ribose 1-diphosphate: step 6/9.</text>
</comment>
<dbReference type="GO" id="GO:0005737">
    <property type="term" value="C:cytoplasm"/>
    <property type="evidence" value="ECO:0007669"/>
    <property type="project" value="UniProtKB-SubCell"/>
</dbReference>
<keyword evidence="5 6" id="KW-0456">Lyase</keyword>
<dbReference type="HAMAP" id="MF_00076">
    <property type="entry name" value="HisB"/>
    <property type="match status" value="1"/>
</dbReference>
<dbReference type="PROSITE" id="PS00955">
    <property type="entry name" value="IGP_DEHYDRATASE_2"/>
    <property type="match status" value="1"/>
</dbReference>
<accession>A0A9D1AB76</accession>
<keyword evidence="3 6" id="KW-0028">Amino-acid biosynthesis</keyword>
<comment type="subcellular location">
    <subcellularLocation>
        <location evidence="6 7">Cytoplasm</location>
    </subcellularLocation>
</comment>
<dbReference type="EC" id="4.2.1.19" evidence="6 7"/>
<comment type="similarity">
    <text evidence="6 7">Belongs to the imidazoleglycerol-phosphate dehydratase family.</text>
</comment>
<dbReference type="NCBIfam" id="NF002114">
    <property type="entry name" value="PRK00951.2-4"/>
    <property type="match status" value="1"/>
</dbReference>
<dbReference type="Gene3D" id="3.30.230.40">
    <property type="entry name" value="Imidazole glycerol phosphate dehydratase, domain 1"/>
    <property type="match status" value="2"/>
</dbReference>
<dbReference type="CDD" id="cd07914">
    <property type="entry name" value="IGPD"/>
    <property type="match status" value="1"/>
</dbReference>
<evidence type="ECO:0000256" key="2">
    <source>
        <dbReference type="ARBA" id="ARBA00016664"/>
    </source>
</evidence>
<dbReference type="NCBIfam" id="NF002111">
    <property type="entry name" value="PRK00951.2-1"/>
    <property type="match status" value="1"/>
</dbReference>
<dbReference type="NCBIfam" id="NF002109">
    <property type="entry name" value="PRK00951.1-5"/>
    <property type="match status" value="1"/>
</dbReference>
<dbReference type="FunFam" id="3.30.230.40:FF:000003">
    <property type="entry name" value="Imidazoleglycerol-phosphate dehydratase HisB"/>
    <property type="match status" value="1"/>
</dbReference>
<dbReference type="InterPro" id="IPR038494">
    <property type="entry name" value="IGPD_sf"/>
</dbReference>
<keyword evidence="4 6" id="KW-0368">Histidine biosynthesis</keyword>
<evidence type="ECO:0000256" key="1">
    <source>
        <dbReference type="ARBA" id="ARBA00005047"/>
    </source>
</evidence>
<reference evidence="8" key="1">
    <citation type="submission" date="2020-10" db="EMBL/GenBank/DDBJ databases">
        <authorList>
            <person name="Gilroy R."/>
        </authorList>
    </citation>
    <scope>NUCLEOTIDE SEQUENCE</scope>
    <source>
        <strain evidence="8">ChiHjej9B8-7071</strain>
    </source>
</reference>